<dbReference type="EMBL" id="AP014685">
    <property type="protein sequence ID" value="BAR54928.1"/>
    <property type="molecule type" value="Genomic_DNA"/>
</dbReference>
<evidence type="ECO:0000313" key="1">
    <source>
        <dbReference type="EMBL" id="BAR54928.1"/>
    </source>
</evidence>
<evidence type="ECO:0000313" key="2">
    <source>
        <dbReference type="Proteomes" id="UP000063308"/>
    </source>
</evidence>
<dbReference type="Proteomes" id="UP000063308">
    <property type="component" value="Chromosome"/>
</dbReference>
<protein>
    <submittedName>
        <fullName evidence="1">Uncharacterized protein</fullName>
    </submittedName>
</protein>
<gene>
    <name evidence="1" type="ORF">NK6_1744</name>
</gene>
<proteinExistence type="predicted"/>
<organism evidence="1 2">
    <name type="scientific">Bradyrhizobium diazoefficiens</name>
    <dbReference type="NCBI Taxonomy" id="1355477"/>
    <lineage>
        <taxon>Bacteria</taxon>
        <taxon>Pseudomonadati</taxon>
        <taxon>Pseudomonadota</taxon>
        <taxon>Alphaproteobacteria</taxon>
        <taxon>Hyphomicrobiales</taxon>
        <taxon>Nitrobacteraceae</taxon>
        <taxon>Bradyrhizobium</taxon>
    </lineage>
</organism>
<dbReference type="AlphaFoldDB" id="A0A0E4FTA3"/>
<sequence length="34" mass="3635">MAAVFAAVFLTVDVAGKLARRTINAAHPHTVRET</sequence>
<accession>A0A0E4FTA3</accession>
<name>A0A0E4FTA3_9BRAD</name>
<reference evidence="1 2" key="1">
    <citation type="submission" date="2014-11" db="EMBL/GenBank/DDBJ databases">
        <title>Symbiosis island explosion on the genome of extra-slow-growing strains of soybean bradyrhizobia with massive insertion sequences.</title>
        <authorList>
            <person name="Iida T."/>
            <person name="Minamisawa K."/>
        </authorList>
    </citation>
    <scope>NUCLEOTIDE SEQUENCE [LARGE SCALE GENOMIC DNA]</scope>
    <source>
        <strain evidence="1 2">NK6</strain>
    </source>
</reference>